<accession>A0A645HIY6</accession>
<dbReference type="AlphaFoldDB" id="A0A645HIY6"/>
<sequence length="63" mass="7528">MLYLCALILASVRCVKYKDQSQVRKNGLYNRLRRQYELHVVTRLPKLAEEIQKLPLETYEANF</sequence>
<organism evidence="1">
    <name type="scientific">bioreactor metagenome</name>
    <dbReference type="NCBI Taxonomy" id="1076179"/>
    <lineage>
        <taxon>unclassified sequences</taxon>
        <taxon>metagenomes</taxon>
        <taxon>ecological metagenomes</taxon>
    </lineage>
</organism>
<comment type="caution">
    <text evidence="1">The sequence shown here is derived from an EMBL/GenBank/DDBJ whole genome shotgun (WGS) entry which is preliminary data.</text>
</comment>
<dbReference type="EMBL" id="VSSQ01090022">
    <property type="protein sequence ID" value="MPN36084.1"/>
    <property type="molecule type" value="Genomic_DNA"/>
</dbReference>
<evidence type="ECO:0000313" key="1">
    <source>
        <dbReference type="EMBL" id="MPN36084.1"/>
    </source>
</evidence>
<reference evidence="1" key="1">
    <citation type="submission" date="2019-08" db="EMBL/GenBank/DDBJ databases">
        <authorList>
            <person name="Kucharzyk K."/>
            <person name="Murdoch R.W."/>
            <person name="Higgins S."/>
            <person name="Loffler F."/>
        </authorList>
    </citation>
    <scope>NUCLEOTIDE SEQUENCE</scope>
</reference>
<name>A0A645HIY6_9ZZZZ</name>
<protein>
    <submittedName>
        <fullName evidence="1">Uncharacterized protein</fullName>
    </submittedName>
</protein>
<proteinExistence type="predicted"/>
<gene>
    <name evidence="1" type="ORF">SDC9_183589</name>
</gene>